<reference evidence="1 2" key="1">
    <citation type="submission" date="2020-08" db="EMBL/GenBank/DDBJ databases">
        <title>Genomic Encyclopedia of Type Strains, Phase IV (KMG-IV): sequencing the most valuable type-strain genomes for metagenomic binning, comparative biology and taxonomic classification.</title>
        <authorList>
            <person name="Goeker M."/>
        </authorList>
    </citation>
    <scope>NUCLEOTIDE SEQUENCE [LARGE SCALE GENOMIC DNA]</scope>
    <source>
        <strain evidence="1 2">DSM 16325</strain>
    </source>
</reference>
<dbReference type="Gene3D" id="3.40.50.1220">
    <property type="entry name" value="TPP-binding domain"/>
    <property type="match status" value="1"/>
</dbReference>
<organism evidence="1 2">
    <name type="scientific">Anoxybacteroides tepidamans</name>
    <dbReference type="NCBI Taxonomy" id="265948"/>
    <lineage>
        <taxon>Bacteria</taxon>
        <taxon>Bacillati</taxon>
        <taxon>Bacillota</taxon>
        <taxon>Bacilli</taxon>
        <taxon>Bacillales</taxon>
        <taxon>Anoxybacillaceae</taxon>
        <taxon>Anoxybacteroides</taxon>
    </lineage>
</organism>
<proteinExistence type="predicted"/>
<name>A0A7W8IUK6_9BACL</name>
<dbReference type="AlphaFoldDB" id="A0A7W8IUK6"/>
<dbReference type="Pfam" id="PF13289">
    <property type="entry name" value="SIR2_2"/>
    <property type="match status" value="1"/>
</dbReference>
<gene>
    <name evidence="1" type="ORF">HNQ34_003065</name>
</gene>
<dbReference type="RefSeq" id="WP_009361467.1">
    <property type="nucleotide sequence ID" value="NZ_JACHEP010000024.1"/>
</dbReference>
<sequence>MSIKENDVVFLLGAGCSFDAGIPTVNKMVEDIENSLLKNKDEWKGLQDLYFYIKSAILYADGIFGKFHNTVGIEKIMNVLSELEKKEKNLVYPFIANWNNRLIDLAGANFEGIRKLKKLITTQLINWIKLEDYRAADYYRHFYEFQKEVGKSIRVFTLNYDLCFEYAKPHGSELELGFDENRTWNSLRFDSNNQDIEAGIYLYKLHGSITWKRDKDQGHILKSSVHPEEEPDLIFGTDTKLQSIDPYLFYVYEFRKYTLESKIIIVIGYSFSDEYINNLIKQSLEHKPERVLIVVDIRQDEEKVKSEIQAALKLKSSSQIVIYSKSAKEFLENDLTVTEISKYLPKVEDAFL</sequence>
<dbReference type="InterPro" id="IPR029035">
    <property type="entry name" value="DHS-like_NAD/FAD-binding_dom"/>
</dbReference>
<dbReference type="EMBL" id="JACHEP010000024">
    <property type="protein sequence ID" value="MBB5325959.1"/>
    <property type="molecule type" value="Genomic_DNA"/>
</dbReference>
<dbReference type="SUPFAM" id="SSF52467">
    <property type="entry name" value="DHS-like NAD/FAD-binding domain"/>
    <property type="match status" value="1"/>
</dbReference>
<comment type="caution">
    <text evidence="1">The sequence shown here is derived from an EMBL/GenBank/DDBJ whole genome shotgun (WGS) entry which is preliminary data.</text>
</comment>
<accession>A0A7W8IUK6</accession>
<protein>
    <recommendedName>
        <fullName evidence="3">SIR2-like domain-containing protein</fullName>
    </recommendedName>
</protein>
<evidence type="ECO:0000313" key="2">
    <source>
        <dbReference type="Proteomes" id="UP000520011"/>
    </source>
</evidence>
<evidence type="ECO:0008006" key="3">
    <source>
        <dbReference type="Google" id="ProtNLM"/>
    </source>
</evidence>
<keyword evidence="2" id="KW-1185">Reference proteome</keyword>
<dbReference type="Proteomes" id="UP000520011">
    <property type="component" value="Unassembled WGS sequence"/>
</dbReference>
<evidence type="ECO:0000313" key="1">
    <source>
        <dbReference type="EMBL" id="MBB5325959.1"/>
    </source>
</evidence>